<dbReference type="GO" id="GO:0005739">
    <property type="term" value="C:mitochondrion"/>
    <property type="evidence" value="ECO:0007669"/>
    <property type="project" value="TreeGrafter"/>
</dbReference>
<dbReference type="Pfam" id="PF14492">
    <property type="entry name" value="EFG_III"/>
    <property type="match status" value="1"/>
</dbReference>
<accession>A0A0C2WY23</accession>
<dbReference type="InParanoid" id="A0A0C2WY23"/>
<dbReference type="Gene3D" id="3.30.70.870">
    <property type="entry name" value="Elongation Factor G (Translational Gtpase), domain 3"/>
    <property type="match status" value="1"/>
</dbReference>
<organism evidence="4 5">
    <name type="scientific">Amanita muscaria (strain Koide BX008)</name>
    <dbReference type="NCBI Taxonomy" id="946122"/>
    <lineage>
        <taxon>Eukaryota</taxon>
        <taxon>Fungi</taxon>
        <taxon>Dikarya</taxon>
        <taxon>Basidiomycota</taxon>
        <taxon>Agaricomycotina</taxon>
        <taxon>Agaricomycetes</taxon>
        <taxon>Agaricomycetidae</taxon>
        <taxon>Agaricales</taxon>
        <taxon>Pluteineae</taxon>
        <taxon>Amanitaceae</taxon>
        <taxon>Amanita</taxon>
    </lineage>
</organism>
<dbReference type="OrthoDB" id="198619at2759"/>
<dbReference type="SUPFAM" id="SSF54980">
    <property type="entry name" value="EF-G C-terminal domain-like"/>
    <property type="match status" value="1"/>
</dbReference>
<feature type="domain" description="Elongation Factor G" evidence="3">
    <location>
        <begin position="13"/>
        <end position="56"/>
    </location>
</feature>
<name>A0A0C2WY23_AMAMK</name>
<dbReference type="STRING" id="946122.A0A0C2WY23"/>
<dbReference type="AlphaFoldDB" id="A0A0C2WY23"/>
<protein>
    <recommendedName>
        <fullName evidence="3">Elongation Factor G domain-containing protein</fullName>
    </recommendedName>
</protein>
<dbReference type="GO" id="GO:0003746">
    <property type="term" value="F:translation elongation factor activity"/>
    <property type="evidence" value="ECO:0007669"/>
    <property type="project" value="UniProtKB-KW"/>
</dbReference>
<proteinExistence type="predicted"/>
<keyword evidence="1" id="KW-0251">Elongation factor</keyword>
<gene>
    <name evidence="4" type="ORF">M378DRAFT_13310</name>
</gene>
<keyword evidence="2" id="KW-0648">Protein biosynthesis</keyword>
<dbReference type="InterPro" id="IPR041095">
    <property type="entry name" value="EFG_II"/>
</dbReference>
<reference evidence="4 5" key="1">
    <citation type="submission" date="2014-04" db="EMBL/GenBank/DDBJ databases">
        <title>Evolutionary Origins and Diversification of the Mycorrhizal Mutualists.</title>
        <authorList>
            <consortium name="DOE Joint Genome Institute"/>
            <consortium name="Mycorrhizal Genomics Consortium"/>
            <person name="Kohler A."/>
            <person name="Kuo A."/>
            <person name="Nagy L.G."/>
            <person name="Floudas D."/>
            <person name="Copeland A."/>
            <person name="Barry K.W."/>
            <person name="Cichocki N."/>
            <person name="Veneault-Fourrey C."/>
            <person name="LaButti K."/>
            <person name="Lindquist E.A."/>
            <person name="Lipzen A."/>
            <person name="Lundell T."/>
            <person name="Morin E."/>
            <person name="Murat C."/>
            <person name="Riley R."/>
            <person name="Ohm R."/>
            <person name="Sun H."/>
            <person name="Tunlid A."/>
            <person name="Henrissat B."/>
            <person name="Grigoriev I.V."/>
            <person name="Hibbett D.S."/>
            <person name="Martin F."/>
        </authorList>
    </citation>
    <scope>NUCLEOTIDE SEQUENCE [LARGE SCALE GENOMIC DNA]</scope>
    <source>
        <strain evidence="4 5">Koide BX008</strain>
    </source>
</reference>
<dbReference type="Proteomes" id="UP000054549">
    <property type="component" value="Unassembled WGS sequence"/>
</dbReference>
<dbReference type="EMBL" id="KN818280">
    <property type="protein sequence ID" value="KIL61741.1"/>
    <property type="molecule type" value="Genomic_DNA"/>
</dbReference>
<dbReference type="PANTHER" id="PTHR43636:SF2">
    <property type="entry name" value="ELONGATION FACTOR G, MITOCHONDRIAL"/>
    <property type="match status" value="1"/>
</dbReference>
<dbReference type="InterPro" id="IPR035647">
    <property type="entry name" value="EFG_III/V"/>
</dbReference>
<evidence type="ECO:0000259" key="3">
    <source>
        <dbReference type="Pfam" id="PF14492"/>
    </source>
</evidence>
<evidence type="ECO:0000313" key="5">
    <source>
        <dbReference type="Proteomes" id="UP000054549"/>
    </source>
</evidence>
<dbReference type="PANTHER" id="PTHR43636">
    <property type="entry name" value="ELONGATION FACTOR G, MITOCHONDRIAL"/>
    <property type="match status" value="1"/>
</dbReference>
<evidence type="ECO:0000313" key="4">
    <source>
        <dbReference type="EMBL" id="KIL61741.1"/>
    </source>
</evidence>
<sequence>MFVSELWPSKPTFQKEEPTFKAHMDQTSEQTIISGMGIEIYVERMKREYSVDCTAGKAHVNFRE</sequence>
<evidence type="ECO:0000256" key="1">
    <source>
        <dbReference type="ARBA" id="ARBA00022768"/>
    </source>
</evidence>
<evidence type="ECO:0000256" key="2">
    <source>
        <dbReference type="ARBA" id="ARBA00022917"/>
    </source>
</evidence>
<keyword evidence="5" id="KW-1185">Reference proteome</keyword>
<dbReference type="HOGENOM" id="CLU_2867212_0_0_1"/>
<dbReference type="GO" id="GO:0070125">
    <property type="term" value="P:mitochondrial translational elongation"/>
    <property type="evidence" value="ECO:0007669"/>
    <property type="project" value="TreeGrafter"/>
</dbReference>
<dbReference type="GO" id="GO:0003924">
    <property type="term" value="F:GTPase activity"/>
    <property type="evidence" value="ECO:0007669"/>
    <property type="project" value="TreeGrafter"/>
</dbReference>